<dbReference type="PIRSF" id="PIRSF017082">
    <property type="entry name" value="YflP"/>
    <property type="match status" value="1"/>
</dbReference>
<evidence type="ECO:0000256" key="1">
    <source>
        <dbReference type="ARBA" id="ARBA00006987"/>
    </source>
</evidence>
<dbReference type="InterPro" id="IPR005064">
    <property type="entry name" value="BUG"/>
</dbReference>
<reference evidence="3 4" key="1">
    <citation type="submission" date="2018-07" db="EMBL/GenBank/DDBJ databases">
        <title>Lottiidibacillus patelloidae gen. nov., sp. nov., isolated from the intestinal tract of a marine limpet and the reclassification of B. taeanensis BH030017T, B. algicola KMM 3737T and B. hwajinpoensis SW-72T as genus Lottiidibacillus.</title>
        <authorList>
            <person name="Liu R."/>
            <person name="Huang Z."/>
        </authorList>
    </citation>
    <scope>NUCLEOTIDE SEQUENCE [LARGE SCALE GENOMIC DNA]</scope>
    <source>
        <strain evidence="3 4">BH030017</strain>
    </source>
</reference>
<dbReference type="Proteomes" id="UP000253314">
    <property type="component" value="Unassembled WGS sequence"/>
</dbReference>
<evidence type="ECO:0000313" key="4">
    <source>
        <dbReference type="Proteomes" id="UP000253314"/>
    </source>
</evidence>
<feature type="chain" id="PRO_5039663291" description="Tripartite tricarboxylate transporter substrate binding protein" evidence="2">
    <location>
        <begin position="23"/>
        <end position="332"/>
    </location>
</feature>
<comment type="caution">
    <text evidence="3">The sequence shown here is derived from an EMBL/GenBank/DDBJ whole genome shotgun (WGS) entry which is preliminary data.</text>
</comment>
<protein>
    <recommendedName>
        <fullName evidence="5">Tripartite tricarboxylate transporter substrate binding protein</fullName>
    </recommendedName>
</protein>
<keyword evidence="2" id="KW-0732">Signal</keyword>
<comment type="similarity">
    <text evidence="1">Belongs to the UPF0065 (bug) family.</text>
</comment>
<dbReference type="OrthoDB" id="8881899at2"/>
<dbReference type="SUPFAM" id="SSF53850">
    <property type="entry name" value="Periplasmic binding protein-like II"/>
    <property type="match status" value="1"/>
</dbReference>
<evidence type="ECO:0000256" key="2">
    <source>
        <dbReference type="SAM" id="SignalP"/>
    </source>
</evidence>
<dbReference type="PROSITE" id="PS51257">
    <property type="entry name" value="PROKAR_LIPOPROTEIN"/>
    <property type="match status" value="1"/>
</dbReference>
<proteinExistence type="inferred from homology"/>
<dbReference type="EMBL" id="QOCW01000018">
    <property type="protein sequence ID" value="RBW68624.1"/>
    <property type="molecule type" value="Genomic_DNA"/>
</dbReference>
<dbReference type="PANTHER" id="PTHR42928">
    <property type="entry name" value="TRICARBOXYLATE-BINDING PROTEIN"/>
    <property type="match status" value="1"/>
</dbReference>
<keyword evidence="4" id="KW-1185">Reference proteome</keyword>
<name>A0A366XWV1_9BACI</name>
<accession>A0A366XWV1</accession>
<dbReference type="CDD" id="cd07012">
    <property type="entry name" value="PBP2_Bug_TTT"/>
    <property type="match status" value="1"/>
</dbReference>
<dbReference type="Pfam" id="PF03401">
    <property type="entry name" value="TctC"/>
    <property type="match status" value="1"/>
</dbReference>
<evidence type="ECO:0000313" key="3">
    <source>
        <dbReference type="EMBL" id="RBW68624.1"/>
    </source>
</evidence>
<dbReference type="InterPro" id="IPR042100">
    <property type="entry name" value="Bug_dom1"/>
</dbReference>
<feature type="signal peptide" evidence="2">
    <location>
        <begin position="1"/>
        <end position="22"/>
    </location>
</feature>
<sequence length="332" mass="36545">MKTFKYNLILSLVIALVLGLTACSQSGEEASGEAEFPKRPIELVIPFGEGGASDTFARKFAEIINKTSPEPLQPVNKSGSGGLVGMVYAEKQSNDGYTVLEITPSHVINDVLEQGKGVELLEDFEPLIRVQSDIYILSVPASSEIDSFEELVEVGKEKPLTFAGISSGGLDDLTLNALAAATGMQVKFIPYKSGSEVKAAVLGGEVDVYLDKIISAIGYIKDNKVKPLVILNDERIKKVDELKEIPTTVELGYDVTIGSWRGFAVKKGTPENTKEFLIEKMKEAYKTDEYKLFAEQNLVDIREGFLEPEEFKKQWAEEYKVFEEVAKKTGLK</sequence>
<gene>
    <name evidence="3" type="ORF">DS031_15820</name>
</gene>
<dbReference type="AlphaFoldDB" id="A0A366XWV1"/>
<dbReference type="Gene3D" id="3.40.190.10">
    <property type="entry name" value="Periplasmic binding protein-like II"/>
    <property type="match status" value="1"/>
</dbReference>
<dbReference type="RefSeq" id="WP_113807042.1">
    <property type="nucleotide sequence ID" value="NZ_QOCW01000018.1"/>
</dbReference>
<evidence type="ECO:0008006" key="5">
    <source>
        <dbReference type="Google" id="ProtNLM"/>
    </source>
</evidence>
<organism evidence="3 4">
    <name type="scientific">Bacillus taeanensis</name>
    <dbReference type="NCBI Taxonomy" id="273032"/>
    <lineage>
        <taxon>Bacteria</taxon>
        <taxon>Bacillati</taxon>
        <taxon>Bacillota</taxon>
        <taxon>Bacilli</taxon>
        <taxon>Bacillales</taxon>
        <taxon>Bacillaceae</taxon>
        <taxon>Bacillus</taxon>
    </lineage>
</organism>
<dbReference type="Gene3D" id="3.40.190.150">
    <property type="entry name" value="Bordetella uptake gene, domain 1"/>
    <property type="match status" value="1"/>
</dbReference>
<dbReference type="PANTHER" id="PTHR42928:SF5">
    <property type="entry name" value="BLR1237 PROTEIN"/>
    <property type="match status" value="1"/>
</dbReference>